<gene>
    <name evidence="2" type="ORF">N7515_009449</name>
</gene>
<dbReference type="AlphaFoldDB" id="A0A9W9GJB1"/>
<evidence type="ECO:0008006" key="4">
    <source>
        <dbReference type="Google" id="ProtNLM"/>
    </source>
</evidence>
<dbReference type="GO" id="GO:0016491">
    <property type="term" value="F:oxidoreductase activity"/>
    <property type="evidence" value="ECO:0007669"/>
    <property type="project" value="InterPro"/>
</dbReference>
<comment type="similarity">
    <text evidence="1">Belongs to the tpcK family.</text>
</comment>
<dbReference type="EMBL" id="JAPQKL010000007">
    <property type="protein sequence ID" value="KAJ5121488.1"/>
    <property type="molecule type" value="Genomic_DNA"/>
</dbReference>
<dbReference type="GeneID" id="81409363"/>
<dbReference type="InterPro" id="IPR009799">
    <property type="entry name" value="EthD_dom"/>
</dbReference>
<dbReference type="NCBIfam" id="TIGR02118">
    <property type="entry name" value="EthD family reductase"/>
    <property type="match status" value="1"/>
</dbReference>
<keyword evidence="3" id="KW-1185">Reference proteome</keyword>
<dbReference type="PANTHER" id="PTHR40260:SF2">
    <property type="entry name" value="BLR8190 PROTEIN"/>
    <property type="match status" value="1"/>
</dbReference>
<dbReference type="InterPro" id="IPR011008">
    <property type="entry name" value="Dimeric_a/b-barrel"/>
</dbReference>
<sequence length="104" mass="11687">MTFTVAIMYPNPEHVEFNDDYYMKTHMPLVEKSWKSFGLISWRVNKFPAALDGSRSEYLIQATLEWESEDALKAALGSPASADVFGDIPNFTNVKPISLKGVTL</sequence>
<organism evidence="2 3">
    <name type="scientific">Penicillium bovifimosum</name>
    <dbReference type="NCBI Taxonomy" id="126998"/>
    <lineage>
        <taxon>Eukaryota</taxon>
        <taxon>Fungi</taxon>
        <taxon>Dikarya</taxon>
        <taxon>Ascomycota</taxon>
        <taxon>Pezizomycotina</taxon>
        <taxon>Eurotiomycetes</taxon>
        <taxon>Eurotiomycetidae</taxon>
        <taxon>Eurotiales</taxon>
        <taxon>Aspergillaceae</taxon>
        <taxon>Penicillium</taxon>
    </lineage>
</organism>
<dbReference type="Proteomes" id="UP001149079">
    <property type="component" value="Unassembled WGS sequence"/>
</dbReference>
<dbReference type="OrthoDB" id="4892971at2759"/>
<protein>
    <recommendedName>
        <fullName evidence="4">Ethyl tert-butyl ether degradation EthD</fullName>
    </recommendedName>
</protein>
<evidence type="ECO:0000313" key="3">
    <source>
        <dbReference type="Proteomes" id="UP001149079"/>
    </source>
</evidence>
<evidence type="ECO:0000256" key="1">
    <source>
        <dbReference type="ARBA" id="ARBA00005986"/>
    </source>
</evidence>
<dbReference type="PANTHER" id="PTHR40260">
    <property type="entry name" value="BLR8190 PROTEIN"/>
    <property type="match status" value="1"/>
</dbReference>
<dbReference type="Gene3D" id="3.30.70.100">
    <property type="match status" value="1"/>
</dbReference>
<reference evidence="2" key="2">
    <citation type="journal article" date="2023" name="IMA Fungus">
        <title>Comparative genomic study of the Penicillium genus elucidates a diverse pangenome and 15 lateral gene transfer events.</title>
        <authorList>
            <person name="Petersen C."/>
            <person name="Sorensen T."/>
            <person name="Nielsen M.R."/>
            <person name="Sondergaard T.E."/>
            <person name="Sorensen J.L."/>
            <person name="Fitzpatrick D.A."/>
            <person name="Frisvad J.C."/>
            <person name="Nielsen K.L."/>
        </authorList>
    </citation>
    <scope>NUCLEOTIDE SEQUENCE</scope>
    <source>
        <strain evidence="2">IBT 22155</strain>
    </source>
</reference>
<reference evidence="2" key="1">
    <citation type="submission" date="2022-11" db="EMBL/GenBank/DDBJ databases">
        <authorList>
            <person name="Petersen C."/>
        </authorList>
    </citation>
    <scope>NUCLEOTIDE SEQUENCE</scope>
    <source>
        <strain evidence="2">IBT 22155</strain>
    </source>
</reference>
<dbReference type="RefSeq" id="XP_056517992.1">
    <property type="nucleotide sequence ID" value="XM_056670193.1"/>
</dbReference>
<evidence type="ECO:0000313" key="2">
    <source>
        <dbReference type="EMBL" id="KAJ5121488.1"/>
    </source>
</evidence>
<name>A0A9W9GJB1_9EURO</name>
<proteinExistence type="inferred from homology"/>
<accession>A0A9W9GJB1</accession>
<dbReference type="SUPFAM" id="SSF54909">
    <property type="entry name" value="Dimeric alpha+beta barrel"/>
    <property type="match status" value="1"/>
</dbReference>
<comment type="caution">
    <text evidence="2">The sequence shown here is derived from an EMBL/GenBank/DDBJ whole genome shotgun (WGS) entry which is preliminary data.</text>
</comment>